<accession>A0A6N7VWM0</accession>
<dbReference type="NCBIfam" id="TIGR00762">
    <property type="entry name" value="DegV"/>
    <property type="match status" value="1"/>
</dbReference>
<name>A0A6N7VWM0_9FIRM</name>
<evidence type="ECO:0000313" key="2">
    <source>
        <dbReference type="EMBL" id="MSS78414.1"/>
    </source>
</evidence>
<dbReference type="Proteomes" id="UP000441925">
    <property type="component" value="Unassembled WGS sequence"/>
</dbReference>
<keyword evidence="1" id="KW-0446">Lipid-binding</keyword>
<gene>
    <name evidence="2" type="ORF">FYJ26_08385</name>
</gene>
<dbReference type="InterPro" id="IPR043168">
    <property type="entry name" value="DegV_C"/>
</dbReference>
<dbReference type="InterPro" id="IPR050270">
    <property type="entry name" value="DegV_domain_contain"/>
</dbReference>
<proteinExistence type="predicted"/>
<evidence type="ECO:0000313" key="3">
    <source>
        <dbReference type="Proteomes" id="UP000441925"/>
    </source>
</evidence>
<dbReference type="AlphaFoldDB" id="A0A6N7VWM0"/>
<dbReference type="SUPFAM" id="SSF82549">
    <property type="entry name" value="DAK1/DegV-like"/>
    <property type="match status" value="1"/>
</dbReference>
<organism evidence="2 3">
    <name type="scientific">Anaerococcus porci</name>
    <dbReference type="NCBI Taxonomy" id="2652269"/>
    <lineage>
        <taxon>Bacteria</taxon>
        <taxon>Bacillati</taxon>
        <taxon>Bacillota</taxon>
        <taxon>Tissierellia</taxon>
        <taxon>Tissierellales</taxon>
        <taxon>Peptoniphilaceae</taxon>
        <taxon>Anaerococcus</taxon>
    </lineage>
</organism>
<protein>
    <submittedName>
        <fullName evidence="2">DegV family protein</fullName>
    </submittedName>
</protein>
<dbReference type="GO" id="GO:0008289">
    <property type="term" value="F:lipid binding"/>
    <property type="evidence" value="ECO:0007669"/>
    <property type="project" value="UniProtKB-KW"/>
</dbReference>
<dbReference type="PANTHER" id="PTHR33434">
    <property type="entry name" value="DEGV DOMAIN-CONTAINING PROTEIN DR_1986-RELATED"/>
    <property type="match status" value="1"/>
</dbReference>
<evidence type="ECO:0000256" key="1">
    <source>
        <dbReference type="ARBA" id="ARBA00023121"/>
    </source>
</evidence>
<dbReference type="RefSeq" id="WP_154541472.1">
    <property type="nucleotide sequence ID" value="NZ_VULQ01000011.1"/>
</dbReference>
<dbReference type="Pfam" id="PF02645">
    <property type="entry name" value="DegV"/>
    <property type="match status" value="1"/>
</dbReference>
<dbReference type="Gene3D" id="3.30.1180.10">
    <property type="match status" value="1"/>
</dbReference>
<comment type="caution">
    <text evidence="2">The sequence shown here is derived from an EMBL/GenBank/DDBJ whole genome shotgun (WGS) entry which is preliminary data.</text>
</comment>
<dbReference type="PROSITE" id="PS51482">
    <property type="entry name" value="DEGV"/>
    <property type="match status" value="1"/>
</dbReference>
<dbReference type="EMBL" id="VULQ01000011">
    <property type="protein sequence ID" value="MSS78414.1"/>
    <property type="molecule type" value="Genomic_DNA"/>
</dbReference>
<sequence>MDKIKIVVDSGNSVDLDEAEKLNIGVIPFKIHFGDETFTDQVDLTSKEFFKKLKKTDKKVTTSIPGVGEFIEILEGYIKEGYNKILCFAISPKLSGMYNMMNLAKDHIDNPNVEIDIINTKIASIPLYFVAKNAAIKAKNNEDYETIYKKALEEIERVNILARVDTLDYLVKGGRLPKPIAQVASFVNFSPIFTMDGGEIKIAKKTIGKKKSFKEFVKLIKDMAKEEKDYILAIAGGESQKEIKDLKKELREEIEKAKIFKEFTVPPVFGVHLGPGSLLCSVLSFES</sequence>
<keyword evidence="3" id="KW-1185">Reference proteome</keyword>
<dbReference type="InterPro" id="IPR003797">
    <property type="entry name" value="DegV"/>
</dbReference>
<reference evidence="2 3" key="1">
    <citation type="submission" date="2019-08" db="EMBL/GenBank/DDBJ databases">
        <title>In-depth cultivation of the pig gut microbiome towards novel bacterial diversity and tailored functional studies.</title>
        <authorList>
            <person name="Wylensek D."/>
            <person name="Hitch T.C.A."/>
            <person name="Clavel T."/>
        </authorList>
    </citation>
    <scope>NUCLEOTIDE SEQUENCE [LARGE SCALE GENOMIC DNA]</scope>
    <source>
        <strain evidence="2 3">WCA-380-WT-2B</strain>
    </source>
</reference>
<dbReference type="Gene3D" id="3.40.50.10170">
    <property type="match status" value="1"/>
</dbReference>
<dbReference type="PANTHER" id="PTHR33434:SF2">
    <property type="entry name" value="FATTY ACID-BINDING PROTEIN TM_1468"/>
    <property type="match status" value="1"/>
</dbReference>